<feature type="transmembrane region" description="Helical" evidence="12">
    <location>
        <begin position="6"/>
        <end position="27"/>
    </location>
</feature>
<gene>
    <name evidence="13" type="primary">sglT_6</name>
    <name evidence="13" type="ORF">Fuma_06203</name>
</gene>
<feature type="transmembrane region" description="Helical" evidence="12">
    <location>
        <begin position="47"/>
        <end position="66"/>
    </location>
</feature>
<evidence type="ECO:0000313" key="14">
    <source>
        <dbReference type="Proteomes" id="UP000187735"/>
    </source>
</evidence>
<dbReference type="AlphaFoldDB" id="A0A1P8WR45"/>
<dbReference type="PANTHER" id="PTHR42985">
    <property type="entry name" value="SODIUM-COUPLED MONOCARBOXYLATE TRANSPORTER"/>
    <property type="match status" value="1"/>
</dbReference>
<feature type="transmembrane region" description="Helical" evidence="12">
    <location>
        <begin position="420"/>
        <end position="439"/>
    </location>
</feature>
<feature type="transmembrane region" description="Helical" evidence="12">
    <location>
        <begin position="78"/>
        <end position="100"/>
    </location>
</feature>
<feature type="transmembrane region" description="Helical" evidence="12">
    <location>
        <begin position="191"/>
        <end position="214"/>
    </location>
</feature>
<feature type="transmembrane region" description="Helical" evidence="12">
    <location>
        <begin position="356"/>
        <end position="381"/>
    </location>
</feature>
<evidence type="ECO:0000256" key="1">
    <source>
        <dbReference type="ARBA" id="ARBA00004651"/>
    </source>
</evidence>
<keyword evidence="4" id="KW-1003">Cell membrane</keyword>
<feature type="transmembrane region" description="Helical" evidence="12">
    <location>
        <begin position="121"/>
        <end position="143"/>
    </location>
</feature>
<evidence type="ECO:0000256" key="5">
    <source>
        <dbReference type="ARBA" id="ARBA00022692"/>
    </source>
</evidence>
<dbReference type="PANTHER" id="PTHR42985:SF40">
    <property type="entry name" value="LD47995P-RELATED"/>
    <property type="match status" value="1"/>
</dbReference>
<feature type="transmembrane region" description="Helical" evidence="12">
    <location>
        <begin position="475"/>
        <end position="501"/>
    </location>
</feature>
<dbReference type="EMBL" id="CP017641">
    <property type="protein sequence ID" value="APZ96534.1"/>
    <property type="molecule type" value="Genomic_DNA"/>
</dbReference>
<dbReference type="KEGG" id="fmr:Fuma_06203"/>
<dbReference type="InterPro" id="IPR051163">
    <property type="entry name" value="Sodium:Solute_Symporter_SSF"/>
</dbReference>
<feature type="transmembrane region" description="Helical" evidence="12">
    <location>
        <begin position="451"/>
        <end position="468"/>
    </location>
</feature>
<organism evidence="13 14">
    <name type="scientific">Fuerstiella marisgermanici</name>
    <dbReference type="NCBI Taxonomy" id="1891926"/>
    <lineage>
        <taxon>Bacteria</taxon>
        <taxon>Pseudomonadati</taxon>
        <taxon>Planctomycetota</taxon>
        <taxon>Planctomycetia</taxon>
        <taxon>Planctomycetales</taxon>
        <taxon>Planctomycetaceae</taxon>
        <taxon>Fuerstiella</taxon>
    </lineage>
</organism>
<dbReference type="InterPro" id="IPR038377">
    <property type="entry name" value="Na/Glc_symporter_sf"/>
</dbReference>
<reference evidence="13 14" key="1">
    <citation type="journal article" date="2016" name="Front. Microbiol.">
        <title>Fuerstia marisgermanicae gen. nov., sp. nov., an Unusual Member of the Phylum Planctomycetes from the German Wadden Sea.</title>
        <authorList>
            <person name="Kohn T."/>
            <person name="Heuer A."/>
            <person name="Jogler M."/>
            <person name="Vollmers J."/>
            <person name="Boedeker C."/>
            <person name="Bunk B."/>
            <person name="Rast P."/>
            <person name="Borchert D."/>
            <person name="Glockner I."/>
            <person name="Freese H.M."/>
            <person name="Klenk H.P."/>
            <person name="Overmann J."/>
            <person name="Kaster A.K."/>
            <person name="Rohde M."/>
            <person name="Wiegand S."/>
            <person name="Jogler C."/>
        </authorList>
    </citation>
    <scope>NUCLEOTIDE SEQUENCE [LARGE SCALE GENOMIC DNA]</scope>
    <source>
        <strain evidence="13 14">NH11</strain>
    </source>
</reference>
<dbReference type="STRING" id="1891926.Fuma_06203"/>
<evidence type="ECO:0000256" key="7">
    <source>
        <dbReference type="ARBA" id="ARBA00023053"/>
    </source>
</evidence>
<evidence type="ECO:0000256" key="4">
    <source>
        <dbReference type="ARBA" id="ARBA00022475"/>
    </source>
</evidence>
<dbReference type="Proteomes" id="UP000187735">
    <property type="component" value="Chromosome"/>
</dbReference>
<dbReference type="GO" id="GO:0005886">
    <property type="term" value="C:plasma membrane"/>
    <property type="evidence" value="ECO:0007669"/>
    <property type="project" value="UniProtKB-SubCell"/>
</dbReference>
<proteinExistence type="inferred from homology"/>
<comment type="similarity">
    <text evidence="2 11">Belongs to the sodium:solute symporter (SSF) (TC 2.A.21) family.</text>
</comment>
<feature type="transmembrane region" description="Helical" evidence="12">
    <location>
        <begin position="311"/>
        <end position="336"/>
    </location>
</feature>
<keyword evidence="9 12" id="KW-0472">Membrane</keyword>
<evidence type="ECO:0000256" key="8">
    <source>
        <dbReference type="ARBA" id="ARBA00023065"/>
    </source>
</evidence>
<feature type="transmembrane region" description="Helical" evidence="12">
    <location>
        <begin position="269"/>
        <end position="290"/>
    </location>
</feature>
<evidence type="ECO:0000256" key="3">
    <source>
        <dbReference type="ARBA" id="ARBA00022448"/>
    </source>
</evidence>
<keyword evidence="14" id="KW-1185">Reference proteome</keyword>
<dbReference type="RefSeq" id="WP_077027547.1">
    <property type="nucleotide sequence ID" value="NZ_CP017641.1"/>
</dbReference>
<keyword evidence="8" id="KW-0406">Ion transport</keyword>
<keyword evidence="7" id="KW-0915">Sodium</keyword>
<dbReference type="Gene3D" id="1.20.1730.10">
    <property type="entry name" value="Sodium/glucose cotransporter"/>
    <property type="match status" value="1"/>
</dbReference>
<keyword evidence="5 12" id="KW-0812">Transmembrane</keyword>
<keyword evidence="10" id="KW-0739">Sodium transport</keyword>
<dbReference type="PROSITE" id="PS50283">
    <property type="entry name" value="NA_SOLUT_SYMP_3"/>
    <property type="match status" value="1"/>
</dbReference>
<keyword evidence="6 12" id="KW-1133">Transmembrane helix</keyword>
<dbReference type="InterPro" id="IPR001734">
    <property type="entry name" value="Na/solute_symporter"/>
</dbReference>
<feature type="transmembrane region" description="Helical" evidence="12">
    <location>
        <begin position="226"/>
        <end position="249"/>
    </location>
</feature>
<evidence type="ECO:0000256" key="9">
    <source>
        <dbReference type="ARBA" id="ARBA00023136"/>
    </source>
</evidence>
<accession>A0A1P8WR45</accession>
<feature type="transmembrane region" description="Helical" evidence="12">
    <location>
        <begin position="554"/>
        <end position="574"/>
    </location>
</feature>
<sequence>MTPGLHWIDWLIILVYAVLTILLGWFYSRRQNSTEEYFVGSGEMNPLFVGVSLFATLLSTISYLSMPGEAAGKGPVTLLGMLTYPVIFIVVGYFFIPIYMRQRATSAYELLEQRLGLSVRLLGATMFLSLRLVWMMLLVYLAANAMTVMLGADYWVINTEAWSIAAGQFNDADPTTLLPGLYRWELSELRIAAVPVIVLVTGVVSVTYTTLGGLRAVVMTDFMQTVLLFGGALMVLATVTWKFGGFGWLPTQWHDNWDSQPVFSFDPRTRVTMVGTFLSILTWYVATSAGDQTSVQRFMATRDAGTARRALLTQLCVGALVVITLHLVGMALLAFFETNPEALPAGMGLKSDADKLFPRFVSFELPIGISGLVVAAMFAAAMSSIDSGVNSVTAVVTSDFFDRLGRKPDAEKGSLRSAKLLALIIGIIVVVGSTYMKYIPGNITAVTNKTANLFTSPIFALFFFALFVRFAHPIGVWVATLFGTVTAAAIAFSGPLVVFLATNMGVDPQTFGVELMTVIDPGTGEELIRSAVREMNPESGMLELVARDPISFQWIGPVSLLVNVAVGVGLSWVLPRRNLELDAANAKA</sequence>
<evidence type="ECO:0000256" key="6">
    <source>
        <dbReference type="ARBA" id="ARBA00022989"/>
    </source>
</evidence>
<evidence type="ECO:0000256" key="2">
    <source>
        <dbReference type="ARBA" id="ARBA00006434"/>
    </source>
</evidence>
<keyword evidence="3" id="KW-0813">Transport</keyword>
<evidence type="ECO:0000313" key="13">
    <source>
        <dbReference type="EMBL" id="APZ96534.1"/>
    </source>
</evidence>
<protein>
    <submittedName>
        <fullName evidence="13">Na(+)/glucose symporter</fullName>
    </submittedName>
</protein>
<dbReference type="GO" id="GO:0006814">
    <property type="term" value="P:sodium ion transport"/>
    <property type="evidence" value="ECO:0007669"/>
    <property type="project" value="UniProtKB-KW"/>
</dbReference>
<comment type="subcellular location">
    <subcellularLocation>
        <location evidence="1">Cell membrane</location>
        <topology evidence="1">Multi-pass membrane protein</topology>
    </subcellularLocation>
</comment>
<dbReference type="GO" id="GO:0015293">
    <property type="term" value="F:symporter activity"/>
    <property type="evidence" value="ECO:0007669"/>
    <property type="project" value="TreeGrafter"/>
</dbReference>
<dbReference type="Pfam" id="PF00474">
    <property type="entry name" value="SSF"/>
    <property type="match status" value="1"/>
</dbReference>
<evidence type="ECO:0000256" key="10">
    <source>
        <dbReference type="ARBA" id="ARBA00023201"/>
    </source>
</evidence>
<name>A0A1P8WR45_9PLAN</name>
<evidence type="ECO:0000256" key="11">
    <source>
        <dbReference type="RuleBase" id="RU362091"/>
    </source>
</evidence>
<evidence type="ECO:0000256" key="12">
    <source>
        <dbReference type="SAM" id="Phobius"/>
    </source>
</evidence>